<evidence type="ECO:0000313" key="3">
    <source>
        <dbReference type="Proteomes" id="UP001153076"/>
    </source>
</evidence>
<sequence length="191" mass="21292">MQLTLIVGLDLKNKSKPQSLMKELPKGGTLPNALQLRSAQAARHPMLRKPRPMTTVPKPHNVRRYYEFHARNGHTTNKCKELKQALHELAEKGQIDLFLKRGLAQPRAHGASRGGMLHRGSSQYRRWVCRRNYSISMEGPTTGDAAGPNGRTGEPHYSPYRGVQGSRRSHLSSPHTDPLVVDLKVANALVP</sequence>
<dbReference type="Proteomes" id="UP001153076">
    <property type="component" value="Unassembled WGS sequence"/>
</dbReference>
<proteinExistence type="predicted"/>
<dbReference type="AlphaFoldDB" id="A0A9Q1JFF5"/>
<comment type="caution">
    <text evidence="2">The sequence shown here is derived from an EMBL/GenBank/DDBJ whole genome shotgun (WGS) entry which is preliminary data.</text>
</comment>
<name>A0A9Q1JFF5_9CARY</name>
<evidence type="ECO:0000313" key="2">
    <source>
        <dbReference type="EMBL" id="KAJ8422042.1"/>
    </source>
</evidence>
<evidence type="ECO:0000256" key="1">
    <source>
        <dbReference type="SAM" id="MobiDB-lite"/>
    </source>
</evidence>
<dbReference type="EMBL" id="JAKOGI010002417">
    <property type="protein sequence ID" value="KAJ8422042.1"/>
    <property type="molecule type" value="Genomic_DNA"/>
</dbReference>
<reference evidence="2" key="1">
    <citation type="submission" date="2022-04" db="EMBL/GenBank/DDBJ databases">
        <title>Carnegiea gigantea Genome sequencing and assembly v2.</title>
        <authorList>
            <person name="Copetti D."/>
            <person name="Sanderson M.J."/>
            <person name="Burquez A."/>
            <person name="Wojciechowski M.F."/>
        </authorList>
    </citation>
    <scope>NUCLEOTIDE SEQUENCE</scope>
    <source>
        <strain evidence="2">SGP5-SGP5p</strain>
        <tissue evidence="2">Aerial part</tissue>
    </source>
</reference>
<gene>
    <name evidence="2" type="ORF">Cgig2_001034</name>
</gene>
<accession>A0A9Q1JFF5</accession>
<feature type="region of interest" description="Disordered" evidence="1">
    <location>
        <begin position="138"/>
        <end position="176"/>
    </location>
</feature>
<keyword evidence="3" id="KW-1185">Reference proteome</keyword>
<protein>
    <submittedName>
        <fullName evidence="2">Uncharacterized protein</fullName>
    </submittedName>
</protein>
<organism evidence="2 3">
    <name type="scientific">Carnegiea gigantea</name>
    <dbReference type="NCBI Taxonomy" id="171969"/>
    <lineage>
        <taxon>Eukaryota</taxon>
        <taxon>Viridiplantae</taxon>
        <taxon>Streptophyta</taxon>
        <taxon>Embryophyta</taxon>
        <taxon>Tracheophyta</taxon>
        <taxon>Spermatophyta</taxon>
        <taxon>Magnoliopsida</taxon>
        <taxon>eudicotyledons</taxon>
        <taxon>Gunneridae</taxon>
        <taxon>Pentapetalae</taxon>
        <taxon>Caryophyllales</taxon>
        <taxon>Cactineae</taxon>
        <taxon>Cactaceae</taxon>
        <taxon>Cactoideae</taxon>
        <taxon>Echinocereeae</taxon>
        <taxon>Carnegiea</taxon>
    </lineage>
</organism>